<proteinExistence type="predicted"/>
<accession>A0A7D5ZH12</accession>
<keyword evidence="2" id="KW-1185">Reference proteome</keyword>
<reference evidence="1 2" key="1">
    <citation type="journal article" date="2016" name="Int. J. Syst. Evol. Microbiol.">
        <title>Chitinibacter fontanus sp. nov., isolated from a spring.</title>
        <authorList>
            <person name="Sheu S.Y."/>
            <person name="Li Y.S."/>
            <person name="Young C.C."/>
            <person name="Chen W.M."/>
        </authorList>
    </citation>
    <scope>NUCLEOTIDE SEQUENCE [LARGE SCALE GENOMIC DNA]</scope>
    <source>
        <strain evidence="1 2">STM-7</strain>
    </source>
</reference>
<gene>
    <name evidence="1" type="ORF">HZU75_09280</name>
</gene>
<organism evidence="1 2">
    <name type="scientific">Chitinibacter fontanus</name>
    <dbReference type="NCBI Taxonomy" id="1737446"/>
    <lineage>
        <taxon>Bacteria</taxon>
        <taxon>Pseudomonadati</taxon>
        <taxon>Pseudomonadota</taxon>
        <taxon>Betaproteobacteria</taxon>
        <taxon>Neisseriales</taxon>
        <taxon>Chitinibacteraceae</taxon>
        <taxon>Chitinibacter</taxon>
    </lineage>
</organism>
<protein>
    <submittedName>
        <fullName evidence="1">Uncharacterized protein</fullName>
    </submittedName>
</protein>
<dbReference type="KEGG" id="cfon:HZU75_09280"/>
<dbReference type="RefSeq" id="WP_180305817.1">
    <property type="nucleotide sequence ID" value="NZ_CP058952.1"/>
</dbReference>
<dbReference type="Proteomes" id="UP000510822">
    <property type="component" value="Chromosome"/>
</dbReference>
<sequence>MSADVNLETQSLSVEQYILQLCRLIVREGQNQALRRSYELMLQQLRARLVRTHPLY</sequence>
<dbReference type="AlphaFoldDB" id="A0A7D5ZH12"/>
<name>A0A7D5ZH12_9NEIS</name>
<evidence type="ECO:0000313" key="2">
    <source>
        <dbReference type="Proteomes" id="UP000510822"/>
    </source>
</evidence>
<dbReference type="EMBL" id="CP058952">
    <property type="protein sequence ID" value="QLI81707.1"/>
    <property type="molecule type" value="Genomic_DNA"/>
</dbReference>
<evidence type="ECO:0000313" key="1">
    <source>
        <dbReference type="EMBL" id="QLI81707.1"/>
    </source>
</evidence>